<sequence length="165" mass="17334">MAPRAVVGIVGRGTKGTARPIAGASCVRCGAVRCGGSCLCAHRDGDGHCSQPAQIAASQRVSQHRSGRAADGARDAPFARRCAYRLGDGWGGSLLVRREHSIPFGHLAPTRAGRPHCTSPSCATLYSPTSPNPCCTVTARQAARSSCPRPRCHEHRLVGPTMLLR</sequence>
<proteinExistence type="predicted"/>
<name>A0A6A5W2Y9_9PLEO</name>
<evidence type="ECO:0000313" key="2">
    <source>
        <dbReference type="Proteomes" id="UP000799779"/>
    </source>
</evidence>
<gene>
    <name evidence="1" type="ORF">P154DRAFT_323281</name>
</gene>
<organism evidence="1 2">
    <name type="scientific">Amniculicola lignicola CBS 123094</name>
    <dbReference type="NCBI Taxonomy" id="1392246"/>
    <lineage>
        <taxon>Eukaryota</taxon>
        <taxon>Fungi</taxon>
        <taxon>Dikarya</taxon>
        <taxon>Ascomycota</taxon>
        <taxon>Pezizomycotina</taxon>
        <taxon>Dothideomycetes</taxon>
        <taxon>Pleosporomycetidae</taxon>
        <taxon>Pleosporales</taxon>
        <taxon>Amniculicolaceae</taxon>
        <taxon>Amniculicola</taxon>
    </lineage>
</organism>
<reference evidence="1" key="1">
    <citation type="journal article" date="2020" name="Stud. Mycol.">
        <title>101 Dothideomycetes genomes: a test case for predicting lifestyles and emergence of pathogens.</title>
        <authorList>
            <person name="Haridas S."/>
            <person name="Albert R."/>
            <person name="Binder M."/>
            <person name="Bloem J."/>
            <person name="Labutti K."/>
            <person name="Salamov A."/>
            <person name="Andreopoulos B."/>
            <person name="Baker S."/>
            <person name="Barry K."/>
            <person name="Bills G."/>
            <person name="Bluhm B."/>
            <person name="Cannon C."/>
            <person name="Castanera R."/>
            <person name="Culley D."/>
            <person name="Daum C."/>
            <person name="Ezra D."/>
            <person name="Gonzalez J."/>
            <person name="Henrissat B."/>
            <person name="Kuo A."/>
            <person name="Liang C."/>
            <person name="Lipzen A."/>
            <person name="Lutzoni F."/>
            <person name="Magnuson J."/>
            <person name="Mondo S."/>
            <person name="Nolan M."/>
            <person name="Ohm R."/>
            <person name="Pangilinan J."/>
            <person name="Park H.-J."/>
            <person name="Ramirez L."/>
            <person name="Alfaro M."/>
            <person name="Sun H."/>
            <person name="Tritt A."/>
            <person name="Yoshinaga Y."/>
            <person name="Zwiers L.-H."/>
            <person name="Turgeon B."/>
            <person name="Goodwin S."/>
            <person name="Spatafora J."/>
            <person name="Crous P."/>
            <person name="Grigoriev I."/>
        </authorList>
    </citation>
    <scope>NUCLEOTIDE SEQUENCE</scope>
    <source>
        <strain evidence="1">CBS 123094</strain>
    </source>
</reference>
<accession>A0A6A5W2Y9</accession>
<evidence type="ECO:0000313" key="1">
    <source>
        <dbReference type="EMBL" id="KAF1996160.1"/>
    </source>
</evidence>
<protein>
    <submittedName>
        <fullName evidence="1">Uncharacterized protein</fullName>
    </submittedName>
</protein>
<dbReference type="Proteomes" id="UP000799779">
    <property type="component" value="Unassembled WGS sequence"/>
</dbReference>
<dbReference type="AlphaFoldDB" id="A0A6A5W2Y9"/>
<dbReference type="EMBL" id="ML977628">
    <property type="protein sequence ID" value="KAF1996160.1"/>
    <property type="molecule type" value="Genomic_DNA"/>
</dbReference>
<keyword evidence="2" id="KW-1185">Reference proteome</keyword>